<reference evidence="2 3" key="1">
    <citation type="submission" date="2014-06" db="EMBL/GenBank/DDBJ databases">
        <title>Evolutionary Origins and Diversification of the Mycorrhizal Mutualists.</title>
        <authorList>
            <consortium name="DOE Joint Genome Institute"/>
            <consortium name="Mycorrhizal Genomics Consortium"/>
            <person name="Kohler A."/>
            <person name="Kuo A."/>
            <person name="Nagy L.G."/>
            <person name="Floudas D."/>
            <person name="Copeland A."/>
            <person name="Barry K.W."/>
            <person name="Cichocki N."/>
            <person name="Veneault-Fourrey C."/>
            <person name="LaButti K."/>
            <person name="Lindquist E.A."/>
            <person name="Lipzen A."/>
            <person name="Lundell T."/>
            <person name="Morin E."/>
            <person name="Murat C."/>
            <person name="Riley R."/>
            <person name="Ohm R."/>
            <person name="Sun H."/>
            <person name="Tunlid A."/>
            <person name="Henrissat B."/>
            <person name="Grigoriev I.V."/>
            <person name="Hibbett D.S."/>
            <person name="Martin F."/>
        </authorList>
    </citation>
    <scope>NUCLEOTIDE SEQUENCE [LARGE SCALE GENOMIC DNA]</scope>
    <source>
        <strain evidence="2 3">FD-325 SS-3</strain>
    </source>
</reference>
<feature type="compositionally biased region" description="Basic residues" evidence="1">
    <location>
        <begin position="590"/>
        <end position="600"/>
    </location>
</feature>
<feature type="region of interest" description="Disordered" evidence="1">
    <location>
        <begin position="196"/>
        <end position="243"/>
    </location>
</feature>
<feature type="compositionally biased region" description="Low complexity" evidence="1">
    <location>
        <begin position="606"/>
        <end position="615"/>
    </location>
</feature>
<feature type="compositionally biased region" description="Basic and acidic residues" evidence="1">
    <location>
        <begin position="423"/>
        <end position="435"/>
    </location>
</feature>
<evidence type="ECO:0000313" key="3">
    <source>
        <dbReference type="Proteomes" id="UP000053263"/>
    </source>
</evidence>
<protein>
    <submittedName>
        <fullName evidence="2">Uncharacterized protein</fullName>
    </submittedName>
</protein>
<feature type="compositionally biased region" description="Low complexity" evidence="1">
    <location>
        <begin position="805"/>
        <end position="822"/>
    </location>
</feature>
<keyword evidence="3" id="KW-1185">Reference proteome</keyword>
<evidence type="ECO:0000313" key="2">
    <source>
        <dbReference type="EMBL" id="KII84619.1"/>
    </source>
</evidence>
<feature type="compositionally biased region" description="Basic and acidic residues" evidence="1">
    <location>
        <begin position="228"/>
        <end position="241"/>
    </location>
</feature>
<dbReference type="AlphaFoldDB" id="A0A0C9T5L3"/>
<accession>A0A0C9T5L3</accession>
<feature type="region of interest" description="Disordered" evidence="1">
    <location>
        <begin position="639"/>
        <end position="863"/>
    </location>
</feature>
<sequence>MSVTDYFPLSFESHYTNQNDSPTADRTLANGTNADRGDGLPVADTIASMPNAGPPRVCSVRGCSKTLQPDSGTKMCEGCRGRHRIYASTKRAKRKREKDAIQGLAPVSANAEEPAAWVPAQPTPNNSLGHDTHDAGPSHIPIDPSLEKEHTAHIPDGSLSPWPTTVLDPRLFASRTSELAGALTLPPLQFSIDNNASQASSSALPQDATPSAGPSFDGQPHEEEEDPDAPHEQDTGKDESYPPRFCSVKGCKTIMPGDYFFKMCEPCRDRYRAYGITKRAKWKRERVETDAELEKLREAEDKRRADAGLPSLAEAPEEEWDAWARSLDEWQPHPSQLNEMNQGHPLPARMCTVSHCHKLLPGNYLFRRCDQHRLQNRHHSKLKRVREKVSKARGPNRSREESKHPPGDGEGKKKRLKTGDPLFTHEPRDLEHDADGETADEDENEASGSSIDTSGVPAPARGSRRTNHVCSVKPCYNLLSPAVPWKMCDACRENDRIVRRNQRLRQQGKPVPGESPALRRPASKASKKAKTEGDSTTDAPFTNPLVPDGATSESLPADTPSANEASTSELAADTAGASAETESTAEGPRPRKKRAKKAPKPKKEPAAAPSSAPLPGAAPYPPYGQPPYQFPYYMPPPYNMPPYTAAPPKAGTSASAGQPQPPYPPQPYAHYPYAPPPYGPYPYAMAQSGPQYNPTSQTPLQPYGAAPYAPPKPPASASDYRRLEFQPTKTPTNSTTDRKRKRRKAVEPDASAKKPADAAEKPQATSQTPQPQEVAQKSAEPANANVAAGTVPTSSFSVFRHQKDPQPSMSSSSTSSFSVFRSVPPPAQQSASTTITPSPTSESPSDVVMQDAAGVGGSHSRQCVGKSCHRAIPDDAVGAMCDRCRARIKKHQAKAKQRFRLEPRKHVVKMEAP</sequence>
<dbReference type="Proteomes" id="UP000053263">
    <property type="component" value="Unassembled WGS sequence"/>
</dbReference>
<feature type="compositionally biased region" description="Basic residues" evidence="1">
    <location>
        <begin position="377"/>
        <end position="386"/>
    </location>
</feature>
<dbReference type="OrthoDB" id="3262453at2759"/>
<dbReference type="EMBL" id="KN832570">
    <property type="protein sequence ID" value="KII84619.1"/>
    <property type="molecule type" value="Genomic_DNA"/>
</dbReference>
<feature type="compositionally biased region" description="Low complexity" evidence="1">
    <location>
        <begin position="568"/>
        <end position="586"/>
    </location>
</feature>
<feature type="compositionally biased region" description="Low complexity" evidence="1">
    <location>
        <begin position="830"/>
        <end position="845"/>
    </location>
</feature>
<organism evidence="2 3">
    <name type="scientific">Plicaturopsis crispa FD-325 SS-3</name>
    <dbReference type="NCBI Taxonomy" id="944288"/>
    <lineage>
        <taxon>Eukaryota</taxon>
        <taxon>Fungi</taxon>
        <taxon>Dikarya</taxon>
        <taxon>Basidiomycota</taxon>
        <taxon>Agaricomycotina</taxon>
        <taxon>Agaricomycetes</taxon>
        <taxon>Agaricomycetidae</taxon>
        <taxon>Amylocorticiales</taxon>
        <taxon>Amylocorticiaceae</taxon>
        <taxon>Plicatura</taxon>
        <taxon>Plicaturopsis crispa</taxon>
    </lineage>
</organism>
<name>A0A0C9T5L3_PLICR</name>
<feature type="compositionally biased region" description="Polar residues" evidence="1">
    <location>
        <begin position="688"/>
        <end position="700"/>
    </location>
</feature>
<feature type="compositionally biased region" description="Polar residues" evidence="1">
    <location>
        <begin position="765"/>
        <end position="775"/>
    </location>
</feature>
<feature type="compositionally biased region" description="Basic and acidic residues" evidence="1">
    <location>
        <begin position="397"/>
        <end position="411"/>
    </location>
</feature>
<feature type="region of interest" description="Disordered" evidence="1">
    <location>
        <begin position="377"/>
        <end position="467"/>
    </location>
</feature>
<gene>
    <name evidence="2" type="ORF">PLICRDRAFT_57585</name>
</gene>
<proteinExistence type="predicted"/>
<feature type="compositionally biased region" description="Pro residues" evidence="1">
    <location>
        <begin position="659"/>
        <end position="680"/>
    </location>
</feature>
<evidence type="ECO:0000256" key="1">
    <source>
        <dbReference type="SAM" id="MobiDB-lite"/>
    </source>
</evidence>
<feature type="region of interest" description="Disordered" evidence="1">
    <location>
        <begin position="500"/>
        <end position="621"/>
    </location>
</feature>
<dbReference type="HOGENOM" id="CLU_296999_0_0_1"/>
<feature type="compositionally biased region" description="Basic and acidic residues" evidence="1">
    <location>
        <begin position="745"/>
        <end position="760"/>
    </location>
</feature>
<feature type="compositionally biased region" description="Acidic residues" evidence="1">
    <location>
        <begin position="436"/>
        <end position="445"/>
    </location>
</feature>